<organism evidence="3 4">
    <name type="scientific">Candidatus Auribacter fodinae</name>
    <dbReference type="NCBI Taxonomy" id="2093366"/>
    <lineage>
        <taxon>Bacteria</taxon>
        <taxon>Pseudomonadati</taxon>
        <taxon>Candidatus Auribacterota</taxon>
        <taxon>Candidatus Auribacteria</taxon>
        <taxon>Candidatus Auribacterales</taxon>
        <taxon>Candidatus Auribacteraceae</taxon>
        <taxon>Candidatus Auribacter</taxon>
    </lineage>
</organism>
<dbReference type="PANTHER" id="PTHR30160">
    <property type="entry name" value="TETRAACYLDISACCHARIDE 4'-KINASE-RELATED"/>
    <property type="match status" value="1"/>
</dbReference>
<keyword evidence="1" id="KW-0328">Glycosyltransferase</keyword>
<dbReference type="GO" id="GO:0005829">
    <property type="term" value="C:cytosol"/>
    <property type="evidence" value="ECO:0007669"/>
    <property type="project" value="TreeGrafter"/>
</dbReference>
<name>A0A3A4RBK4_9BACT</name>
<evidence type="ECO:0000313" key="3">
    <source>
        <dbReference type="EMBL" id="RJP59688.1"/>
    </source>
</evidence>
<dbReference type="InterPro" id="IPR002201">
    <property type="entry name" value="Glyco_trans_9"/>
</dbReference>
<accession>A0A3A4RBK4</accession>
<dbReference type="InterPro" id="IPR051199">
    <property type="entry name" value="LPS_LOS_Heptosyltrfase"/>
</dbReference>
<keyword evidence="2 3" id="KW-0808">Transferase</keyword>
<dbReference type="CDD" id="cd03789">
    <property type="entry name" value="GT9_LPS_heptosyltransferase"/>
    <property type="match status" value="1"/>
</dbReference>
<gene>
    <name evidence="3" type="ORF">C4541_05535</name>
</gene>
<evidence type="ECO:0000313" key="4">
    <source>
        <dbReference type="Proteomes" id="UP000266426"/>
    </source>
</evidence>
<dbReference type="GO" id="GO:0009244">
    <property type="term" value="P:lipopolysaccharide core region biosynthetic process"/>
    <property type="evidence" value="ECO:0007669"/>
    <property type="project" value="TreeGrafter"/>
</dbReference>
<evidence type="ECO:0000256" key="1">
    <source>
        <dbReference type="ARBA" id="ARBA00022676"/>
    </source>
</evidence>
<protein>
    <submittedName>
        <fullName evidence="3">Glycosyltransferase family 9 protein</fullName>
    </submittedName>
</protein>
<sequence>MNLKGNEKILIIKPSAFGDVIHALALLNSLKSAYPGLSIFWLVNKEYADLLANNPLIERLYIFDRKRWGRKRNLPATMREIGSLLNSVRRERFDLIIDLQCLLRSGLITRFSGAGYRIGLSDAREGSGFCYNYKVEVTDKKRHAVDRYLKVAQFFGIDTKKQKVAFPLIWSKDEDSTIRSIIPSSGKIRIAINAHARWESKCWSQARFARVADKLIHDYHADVVFTGGPGDVAAVENIAMMMRETPILAAGKTSALELAALLAAMDLVITNDSGPMHLSVAVNVPVIALFGPTDPLKTGPYGNGNIVIHKTDGRLCAPCMRKECLKPQHCMDAICVEDVLEAVDIIIEKKKHAGI</sequence>
<dbReference type="Proteomes" id="UP000266426">
    <property type="component" value="Unassembled WGS sequence"/>
</dbReference>
<dbReference type="Gene3D" id="3.40.50.2000">
    <property type="entry name" value="Glycogen Phosphorylase B"/>
    <property type="match status" value="2"/>
</dbReference>
<proteinExistence type="predicted"/>
<dbReference type="SUPFAM" id="SSF53756">
    <property type="entry name" value="UDP-Glycosyltransferase/glycogen phosphorylase"/>
    <property type="match status" value="1"/>
</dbReference>
<reference evidence="3 4" key="1">
    <citation type="journal article" date="2017" name="ISME J.">
        <title>Energy and carbon metabolisms in a deep terrestrial subsurface fluid microbial community.</title>
        <authorList>
            <person name="Momper L."/>
            <person name="Jungbluth S.P."/>
            <person name="Lee M.D."/>
            <person name="Amend J.P."/>
        </authorList>
    </citation>
    <scope>NUCLEOTIDE SEQUENCE [LARGE SCALE GENOMIC DNA]</scope>
    <source>
        <strain evidence="3">SURF_26</strain>
    </source>
</reference>
<dbReference type="Pfam" id="PF01075">
    <property type="entry name" value="Glyco_transf_9"/>
    <property type="match status" value="1"/>
</dbReference>
<comment type="caution">
    <text evidence="3">The sequence shown here is derived from an EMBL/GenBank/DDBJ whole genome shotgun (WGS) entry which is preliminary data.</text>
</comment>
<dbReference type="EMBL" id="QZJZ01000044">
    <property type="protein sequence ID" value="RJP59688.1"/>
    <property type="molecule type" value="Genomic_DNA"/>
</dbReference>
<dbReference type="GO" id="GO:0008713">
    <property type="term" value="F:ADP-heptose-lipopolysaccharide heptosyltransferase activity"/>
    <property type="evidence" value="ECO:0007669"/>
    <property type="project" value="TreeGrafter"/>
</dbReference>
<evidence type="ECO:0000256" key="2">
    <source>
        <dbReference type="ARBA" id="ARBA00022679"/>
    </source>
</evidence>
<dbReference type="AlphaFoldDB" id="A0A3A4RBK4"/>
<dbReference type="PANTHER" id="PTHR30160:SF1">
    <property type="entry name" value="LIPOPOLYSACCHARIDE 1,2-N-ACETYLGLUCOSAMINETRANSFERASE-RELATED"/>
    <property type="match status" value="1"/>
</dbReference>